<evidence type="ECO:0000256" key="4">
    <source>
        <dbReference type="ARBA" id="ARBA00022691"/>
    </source>
</evidence>
<dbReference type="GO" id="GO:0008168">
    <property type="term" value="F:methyltransferase activity"/>
    <property type="evidence" value="ECO:0007669"/>
    <property type="project" value="UniProtKB-KW"/>
</dbReference>
<dbReference type="InterPro" id="IPR030380">
    <property type="entry name" value="SAM_MeTfrase_DRM"/>
</dbReference>
<accession>A0AAW1H7R4</accession>
<dbReference type="EMBL" id="JBDFQZ010000012">
    <property type="protein sequence ID" value="KAK9672086.1"/>
    <property type="molecule type" value="Genomic_DNA"/>
</dbReference>
<feature type="domain" description="SAM-dependent MTase DRM-type" evidence="8">
    <location>
        <begin position="431"/>
        <end position="764"/>
    </location>
</feature>
<keyword evidence="4" id="KW-0949">S-adenosyl-L-methionine</keyword>
<evidence type="ECO:0000313" key="9">
    <source>
        <dbReference type="EMBL" id="KAK9672085.1"/>
    </source>
</evidence>
<keyword evidence="7" id="KW-0539">Nucleus</keyword>
<evidence type="ECO:0000256" key="6">
    <source>
        <dbReference type="ARBA" id="ARBA00023125"/>
    </source>
</evidence>
<dbReference type="PROSITE" id="PS51680">
    <property type="entry name" value="SAM_MT_DRM"/>
    <property type="match status" value="1"/>
</dbReference>
<dbReference type="InterPro" id="IPR029063">
    <property type="entry name" value="SAM-dependent_MTases_sf"/>
</dbReference>
<evidence type="ECO:0000256" key="1">
    <source>
        <dbReference type="ARBA" id="ARBA00004123"/>
    </source>
</evidence>
<dbReference type="Proteomes" id="UP001443914">
    <property type="component" value="Unassembled WGS sequence"/>
</dbReference>
<dbReference type="GO" id="GO:0005634">
    <property type="term" value="C:nucleus"/>
    <property type="evidence" value="ECO:0007669"/>
    <property type="project" value="UniProtKB-SubCell"/>
</dbReference>
<evidence type="ECO:0000256" key="5">
    <source>
        <dbReference type="ARBA" id="ARBA00022737"/>
    </source>
</evidence>
<name>A0AAW1H7R4_SAPOF</name>
<gene>
    <name evidence="9" type="ORF">RND81_12G075400</name>
</gene>
<keyword evidence="5" id="KW-0677">Repeat</keyword>
<dbReference type="PANTHER" id="PTHR23068:SF11">
    <property type="entry name" value="INACTIVE DNA (CYTOSINE-5)-METHYLTRANSFERASE DRM3-RELATED"/>
    <property type="match status" value="1"/>
</dbReference>
<evidence type="ECO:0000259" key="8">
    <source>
        <dbReference type="PROSITE" id="PS51680"/>
    </source>
</evidence>
<keyword evidence="2" id="KW-0489">Methyltransferase</keyword>
<dbReference type="AlphaFoldDB" id="A0AAW1H7R4"/>
<evidence type="ECO:0000256" key="2">
    <source>
        <dbReference type="ARBA" id="ARBA00022603"/>
    </source>
</evidence>
<dbReference type="PANTHER" id="PTHR23068">
    <property type="entry name" value="DNA CYTOSINE-5- -METHYLTRANSFERASE 3-RELATED"/>
    <property type="match status" value="1"/>
</dbReference>
<evidence type="ECO:0000256" key="7">
    <source>
        <dbReference type="ARBA" id="ARBA00023242"/>
    </source>
</evidence>
<dbReference type="EMBL" id="JBDFQZ010000012">
    <property type="protein sequence ID" value="KAK9672085.1"/>
    <property type="molecule type" value="Genomic_DNA"/>
</dbReference>
<dbReference type="SUPFAM" id="SSF53335">
    <property type="entry name" value="S-adenosyl-L-methionine-dependent methyltransferases"/>
    <property type="match status" value="2"/>
</dbReference>
<sequence>MTKVLDISDTEILSDEEDEIQIKHKVGGLGFEIAGSSHIGNNGASSSGTNLRSSFIGMGFSPSLIDKVIKEKGEEDADLLLDTLFAYSGHEQLNSGSSDSLDDSGPSLKGKQIYGDSVSCITKSNIEQSLRVTKSMSSDSVDSLLEDEKDVNVITTPADLFPKEELDSDDVVDDNRGSLLMMNFPITKIDFAISKLGKGAPIDELVDFITAAEIAESENCDDSPLDDHVQKNEDISTEALFGTMDKTLQLLQMGFNEQEVSLAIEKLGSEVPITELANSICAIQTGEFRHTNAKDASMYSKGKGSSLENSWYRIKGEPGQSGDMFGVKMEEFGEDYASQMNSMNIGNMYDNIKPKEEYDDESSFLTRDSILDKIKGKRPKQEFEDDFSSLNGPLWKKKSKTLTIGDDPLLFRKTVGNKYAMPMPNPPNPVAGRGIDKMLCGPPYFFYGNVVNLSSEGWKKVSQFLYALQPEVTNSQTFSALSRKEGYIHNLPTEGRFPILPKSPMTIEEAMPHTKKWWPSWDTRKQLSCISSESKGMSEICNHLGKMLRDSKGVLSGEQQTKLLYYCRNLNLVWAGSQRLAPLDPEHLERILGYPINHSQNPDMTLVERLESLRIGFQTDTLGYHLSVLKTLFPGGMTVLSIYSGIGGAEVALRRLGVYMKAVVSVESSETKRKILRRWWQKTDQTGELVQIEDIQKLTSNKLENLMRKFGEFDLVICESPCTYAEKGAKAPPGSRSDAEELDFTPYYEFVRVVQRVRTMTGRR</sequence>
<proteinExistence type="predicted"/>
<dbReference type="EMBL" id="JBDFQZ010000012">
    <property type="protein sequence ID" value="KAK9672087.1"/>
    <property type="molecule type" value="Genomic_DNA"/>
</dbReference>
<reference evidence="9 10" key="1">
    <citation type="submission" date="2024-03" db="EMBL/GenBank/DDBJ databases">
        <title>WGS assembly of Saponaria officinalis var. Norfolk2.</title>
        <authorList>
            <person name="Jenkins J."/>
            <person name="Shu S."/>
            <person name="Grimwood J."/>
            <person name="Barry K."/>
            <person name="Goodstein D."/>
            <person name="Schmutz J."/>
            <person name="Leebens-Mack J."/>
            <person name="Osbourn A."/>
        </authorList>
    </citation>
    <scope>NUCLEOTIDE SEQUENCE [LARGE SCALE GENOMIC DNA]</scope>
    <source>
        <strain evidence="10">cv. Norfolk2</strain>
        <strain evidence="9">JIC</strain>
        <tissue evidence="9">Leaf</tissue>
    </source>
</reference>
<keyword evidence="3" id="KW-0808">Transferase</keyword>
<dbReference type="InterPro" id="IPR050390">
    <property type="entry name" value="C5-Methyltransferase"/>
</dbReference>
<evidence type="ECO:0000313" key="10">
    <source>
        <dbReference type="Proteomes" id="UP001443914"/>
    </source>
</evidence>
<dbReference type="Gene3D" id="3.40.50.150">
    <property type="entry name" value="Vaccinia Virus protein VP39"/>
    <property type="match status" value="1"/>
</dbReference>
<dbReference type="GO" id="GO:0032259">
    <property type="term" value="P:methylation"/>
    <property type="evidence" value="ECO:0007669"/>
    <property type="project" value="UniProtKB-KW"/>
</dbReference>
<keyword evidence="10" id="KW-1185">Reference proteome</keyword>
<organism evidence="9 10">
    <name type="scientific">Saponaria officinalis</name>
    <name type="common">Common soapwort</name>
    <name type="synonym">Lychnis saponaria</name>
    <dbReference type="NCBI Taxonomy" id="3572"/>
    <lineage>
        <taxon>Eukaryota</taxon>
        <taxon>Viridiplantae</taxon>
        <taxon>Streptophyta</taxon>
        <taxon>Embryophyta</taxon>
        <taxon>Tracheophyta</taxon>
        <taxon>Spermatophyta</taxon>
        <taxon>Magnoliopsida</taxon>
        <taxon>eudicotyledons</taxon>
        <taxon>Gunneridae</taxon>
        <taxon>Pentapetalae</taxon>
        <taxon>Caryophyllales</taxon>
        <taxon>Caryophyllaceae</taxon>
        <taxon>Caryophylleae</taxon>
        <taxon>Saponaria</taxon>
    </lineage>
</organism>
<keyword evidence="6" id="KW-0238">DNA-binding</keyword>
<dbReference type="GO" id="GO:0003677">
    <property type="term" value="F:DNA binding"/>
    <property type="evidence" value="ECO:0007669"/>
    <property type="project" value="UniProtKB-KW"/>
</dbReference>
<comment type="subcellular location">
    <subcellularLocation>
        <location evidence="1">Nucleus</location>
    </subcellularLocation>
</comment>
<protein>
    <recommendedName>
        <fullName evidence="8">SAM-dependent MTase DRM-type domain-containing protein</fullName>
    </recommendedName>
</protein>
<evidence type="ECO:0000256" key="3">
    <source>
        <dbReference type="ARBA" id="ARBA00022679"/>
    </source>
</evidence>
<comment type="caution">
    <text evidence="9">The sequence shown here is derived from an EMBL/GenBank/DDBJ whole genome shotgun (WGS) entry which is preliminary data.</text>
</comment>